<keyword evidence="5" id="KW-0539">Nucleus</keyword>
<dbReference type="GO" id="GO:0046983">
    <property type="term" value="F:protein dimerization activity"/>
    <property type="evidence" value="ECO:0007669"/>
    <property type="project" value="InterPro"/>
</dbReference>
<organism evidence="9 10">
    <name type="scientific">Candida maltosa (strain Xu316)</name>
    <name type="common">Yeast</name>
    <dbReference type="NCBI Taxonomy" id="1245528"/>
    <lineage>
        <taxon>Eukaryota</taxon>
        <taxon>Fungi</taxon>
        <taxon>Dikarya</taxon>
        <taxon>Ascomycota</taxon>
        <taxon>Saccharomycotina</taxon>
        <taxon>Pichiomycetes</taxon>
        <taxon>Debaryomycetaceae</taxon>
        <taxon>Candida/Lodderomyces clade</taxon>
        <taxon>Candida</taxon>
    </lineage>
</organism>
<accession>M3J1V7</accession>
<keyword evidence="10" id="KW-1185">Reference proteome</keyword>
<dbReference type="Gene3D" id="2.170.120.12">
    <property type="entry name" value="DNA-directed RNA polymerase, insert domain"/>
    <property type="match status" value="1"/>
</dbReference>
<dbReference type="HAMAP" id="MF_00320">
    <property type="entry name" value="RNApol_arch_Rpo3"/>
    <property type="match status" value="1"/>
</dbReference>
<dbReference type="InterPro" id="IPR036603">
    <property type="entry name" value="RBP11-like"/>
</dbReference>
<keyword evidence="4" id="KW-0804">Transcription</keyword>
<name>M3J1V7_CANMX</name>
<evidence type="ECO:0000256" key="5">
    <source>
        <dbReference type="ARBA" id="ARBA00023242"/>
    </source>
</evidence>
<dbReference type="EMBL" id="AOGT01002303">
    <property type="protein sequence ID" value="EMG45848.1"/>
    <property type="molecule type" value="Genomic_DNA"/>
</dbReference>
<dbReference type="OMA" id="FYFEVES"/>
<dbReference type="InterPro" id="IPR001514">
    <property type="entry name" value="DNA-dir_RNA_pol_30-40kDasu_CS"/>
</dbReference>
<dbReference type="OrthoDB" id="270173at2759"/>
<dbReference type="PANTHER" id="PTHR11800">
    <property type="entry name" value="DNA-DIRECTED RNA POLYMERASE"/>
    <property type="match status" value="1"/>
</dbReference>
<dbReference type="STRING" id="1245528.M3J1V7"/>
<evidence type="ECO:0000313" key="9">
    <source>
        <dbReference type="EMBL" id="EMG45848.1"/>
    </source>
</evidence>
<dbReference type="GO" id="GO:0005665">
    <property type="term" value="C:RNA polymerase II, core complex"/>
    <property type="evidence" value="ECO:0007669"/>
    <property type="project" value="TreeGrafter"/>
</dbReference>
<dbReference type="FunFam" id="2.170.120.12:FF:000002">
    <property type="entry name" value="DNA-directed RNA polymerase II subunit RPB3"/>
    <property type="match status" value="1"/>
</dbReference>
<dbReference type="InterPro" id="IPR022842">
    <property type="entry name" value="RNAP_Rpo3/Rpb3/RPAC1"/>
</dbReference>
<dbReference type="GO" id="GO:0006366">
    <property type="term" value="P:transcription by RNA polymerase II"/>
    <property type="evidence" value="ECO:0007669"/>
    <property type="project" value="TreeGrafter"/>
</dbReference>
<proteinExistence type="inferred from homology"/>
<dbReference type="AlphaFoldDB" id="M3J1V7"/>
<sequence>MEVDSNEGPSVLIREAEKDRVDFILRNVDLSVANSIRRTMLAEVPTLAIDLVEIDVNTSVLADEFLAHRLGLIPLISEGIEDLTYSRDCTCDNYCSKCSVTLQLSASCQTESVMNVYASDLQITSHSTSALGSPVIRDPQLRGPLICKLRLHQELSLTCIAKKGIAKEHAKWSPCAAVGFEYDPWNKLKHTDYWYEVDATSEWPKSKNCDWEEAPDPEANFDYKAKPGTYYFDVETVGNLPPNEVVIRSLETLQTKLGAITVELNKDNVEGNEATRANNGGFTTYGRTDYGRSEYGRTDYGGSDGGQVSYGETGFGGASWN</sequence>
<gene>
    <name evidence="9" type="ORF">G210_3928</name>
</gene>
<dbReference type="GO" id="GO:0003899">
    <property type="term" value="F:DNA-directed RNA polymerase activity"/>
    <property type="evidence" value="ECO:0007669"/>
    <property type="project" value="InterPro"/>
</dbReference>
<dbReference type="InterPro" id="IPR011263">
    <property type="entry name" value="DNA-dir_RNA_pol_RpoA/D/Rpb3"/>
</dbReference>
<dbReference type="InterPro" id="IPR011262">
    <property type="entry name" value="DNA-dir_RNA_pol_insert"/>
</dbReference>
<evidence type="ECO:0000256" key="4">
    <source>
        <dbReference type="ARBA" id="ARBA00023163"/>
    </source>
</evidence>
<evidence type="ECO:0000259" key="8">
    <source>
        <dbReference type="SMART" id="SM00662"/>
    </source>
</evidence>
<reference evidence="9 10" key="1">
    <citation type="submission" date="2013-02" db="EMBL/GenBank/DDBJ databases">
        <title>Genome sequence of Candida maltosa Xu316, a potential industrial strain for xylitol and ethanol production.</title>
        <authorList>
            <person name="Yu J."/>
            <person name="Wang Q."/>
            <person name="Geng X."/>
            <person name="Bao W."/>
            <person name="He P."/>
            <person name="Cai J."/>
        </authorList>
    </citation>
    <scope>NUCLEOTIDE SEQUENCE [LARGE SCALE GENOMIC DNA]</scope>
    <source>
        <strain evidence="10">Xu316</strain>
    </source>
</reference>
<dbReference type="NCBIfam" id="NF001988">
    <property type="entry name" value="PRK00783.1"/>
    <property type="match status" value="1"/>
</dbReference>
<dbReference type="GO" id="GO:0003677">
    <property type="term" value="F:DNA binding"/>
    <property type="evidence" value="ECO:0007669"/>
    <property type="project" value="InterPro"/>
</dbReference>
<evidence type="ECO:0000256" key="2">
    <source>
        <dbReference type="ARBA" id="ARBA00011730"/>
    </source>
</evidence>
<dbReference type="Pfam" id="PF01000">
    <property type="entry name" value="RNA_pol_A_bac"/>
    <property type="match status" value="1"/>
</dbReference>
<comment type="caution">
    <text evidence="9">The sequence shown here is derived from an EMBL/GenBank/DDBJ whole genome shotgun (WGS) entry which is preliminary data.</text>
</comment>
<dbReference type="SUPFAM" id="SSF55257">
    <property type="entry name" value="RBP11-like subunits of RNA polymerase"/>
    <property type="match status" value="1"/>
</dbReference>
<dbReference type="eggNOG" id="KOG1522">
    <property type="taxonomic scope" value="Eukaryota"/>
</dbReference>
<dbReference type="Gene3D" id="3.30.1360.10">
    <property type="entry name" value="RNA polymerase, RBP11-like subunit"/>
    <property type="match status" value="1"/>
</dbReference>
<evidence type="ECO:0000256" key="6">
    <source>
        <dbReference type="ARBA" id="ARBA00025804"/>
    </source>
</evidence>
<dbReference type="SMART" id="SM00662">
    <property type="entry name" value="RPOLD"/>
    <property type="match status" value="1"/>
</dbReference>
<dbReference type="HOGENOM" id="CLU_038421_1_1_1"/>
<evidence type="ECO:0000256" key="7">
    <source>
        <dbReference type="ARBA" id="ARBA00072506"/>
    </source>
</evidence>
<dbReference type="Proteomes" id="UP000011777">
    <property type="component" value="Unassembled WGS sequence"/>
</dbReference>
<dbReference type="PANTHER" id="PTHR11800:SF2">
    <property type="entry name" value="DNA-DIRECTED RNA POLYMERASE II SUBUNIT RPB3"/>
    <property type="match status" value="1"/>
</dbReference>
<evidence type="ECO:0000313" key="10">
    <source>
        <dbReference type="Proteomes" id="UP000011777"/>
    </source>
</evidence>
<evidence type="ECO:0000256" key="3">
    <source>
        <dbReference type="ARBA" id="ARBA00022478"/>
    </source>
</evidence>
<protein>
    <recommendedName>
        <fullName evidence="7">DNA-directed RNA polymerase II subunit RPB3</fullName>
    </recommendedName>
</protein>
<feature type="domain" description="DNA-directed RNA polymerase RpoA/D/Rpb3-type" evidence="8">
    <location>
        <begin position="20"/>
        <end position="263"/>
    </location>
</feature>
<dbReference type="InterPro" id="IPR036643">
    <property type="entry name" value="RNApol_insert_sf"/>
</dbReference>
<dbReference type="SUPFAM" id="SSF56553">
    <property type="entry name" value="Insert subdomain of RNA polymerase alpha subunit"/>
    <property type="match status" value="1"/>
</dbReference>
<dbReference type="InterPro" id="IPR050518">
    <property type="entry name" value="Rpo3/RPB3_RNA_Pol_subunit"/>
</dbReference>
<dbReference type="CDD" id="cd07031">
    <property type="entry name" value="RNAP_II_RPB3"/>
    <property type="match status" value="1"/>
</dbReference>
<comment type="similarity">
    <text evidence="6">Belongs to the archaeal Rpo3/eukaryotic RPB3 RNA polymerase subunit family.</text>
</comment>
<dbReference type="PROSITE" id="PS00446">
    <property type="entry name" value="RNA_POL_D_30KD"/>
    <property type="match status" value="1"/>
</dbReference>
<keyword evidence="3 9" id="KW-0240">DNA-directed RNA polymerase</keyword>
<comment type="subcellular location">
    <subcellularLocation>
        <location evidence="1">Nucleus</location>
    </subcellularLocation>
</comment>
<comment type="subunit">
    <text evidence="2">Component of the RNA polymerase II (Pol II) complex consisting of 12 subunits.</text>
</comment>
<dbReference type="Pfam" id="PF01193">
    <property type="entry name" value="RNA_pol_L"/>
    <property type="match status" value="1"/>
</dbReference>
<evidence type="ECO:0000256" key="1">
    <source>
        <dbReference type="ARBA" id="ARBA00004123"/>
    </source>
</evidence>